<reference evidence="2 3" key="1">
    <citation type="submission" date="2013-08" db="EMBL/GenBank/DDBJ databases">
        <title>The genome sequence of Knoellia subterranea.</title>
        <authorList>
            <person name="Zhu W."/>
            <person name="Wang G."/>
        </authorList>
    </citation>
    <scope>NUCLEOTIDE SEQUENCE [LARGE SCALE GENOMIC DNA]</scope>
    <source>
        <strain evidence="2 3">KCTC 19937</strain>
    </source>
</reference>
<comment type="caution">
    <text evidence="2">The sequence shown here is derived from an EMBL/GenBank/DDBJ whole genome shotgun (WGS) entry which is preliminary data.</text>
</comment>
<gene>
    <name evidence="2" type="ORF">N803_01675</name>
</gene>
<accession>A0A0A0JQ68</accession>
<organism evidence="2 3">
    <name type="scientific">Knoellia subterranea KCTC 19937</name>
    <dbReference type="NCBI Taxonomy" id="1385521"/>
    <lineage>
        <taxon>Bacteria</taxon>
        <taxon>Bacillati</taxon>
        <taxon>Actinomycetota</taxon>
        <taxon>Actinomycetes</taxon>
        <taxon>Micrococcales</taxon>
        <taxon>Intrasporangiaceae</taxon>
        <taxon>Knoellia</taxon>
    </lineage>
</organism>
<keyword evidence="1" id="KW-0472">Membrane</keyword>
<dbReference type="eggNOG" id="ENOG5033XVE">
    <property type="taxonomic scope" value="Bacteria"/>
</dbReference>
<dbReference type="STRING" id="1385521.N803_01675"/>
<evidence type="ECO:0000256" key="1">
    <source>
        <dbReference type="SAM" id="Phobius"/>
    </source>
</evidence>
<protein>
    <submittedName>
        <fullName evidence="2">Uncharacterized protein</fullName>
    </submittedName>
</protein>
<dbReference type="RefSeq" id="WP_035902025.1">
    <property type="nucleotide sequence ID" value="NZ_AVPK01000001.1"/>
</dbReference>
<dbReference type="Proteomes" id="UP000030011">
    <property type="component" value="Unassembled WGS sequence"/>
</dbReference>
<sequence>MNTTGNDTGRRGADVMDALRAADPATRADLTRTDDRAFTALREGITMTAREQAGTTKRRGRRTLVAGGLALALLGGGTAYAGLNGFEVFNNVPATWKGGGTDGGVTCLSVWVDPQSPDAAKGSTGGPELSADPIADCQKYQEMAGKPPIADPVAFTHGGMTYVTPKKAVPPSADPAPTVKPNADAPTILRATLGDYVDGGNSRCFTGEEASEFVAKEMKRLGLTGIKVIEQPIEDGDSCAAMDHDPGTGEVIIFEMPGDPSRPSGHGGYTHQISDVLREGIAEKCVSLSEAEAVATKALGKFHHWPTSAVEDKTLKCTTVDVQAGGSIQIFLRGPK</sequence>
<dbReference type="EMBL" id="AVPK01000001">
    <property type="protein sequence ID" value="KGN39580.1"/>
    <property type="molecule type" value="Genomic_DNA"/>
</dbReference>
<keyword evidence="1" id="KW-0812">Transmembrane</keyword>
<name>A0A0A0JQ68_9MICO</name>
<keyword evidence="3" id="KW-1185">Reference proteome</keyword>
<dbReference type="AlphaFoldDB" id="A0A0A0JQ68"/>
<proteinExistence type="predicted"/>
<feature type="transmembrane region" description="Helical" evidence="1">
    <location>
        <begin position="64"/>
        <end position="83"/>
    </location>
</feature>
<evidence type="ECO:0000313" key="2">
    <source>
        <dbReference type="EMBL" id="KGN39580.1"/>
    </source>
</evidence>
<evidence type="ECO:0000313" key="3">
    <source>
        <dbReference type="Proteomes" id="UP000030011"/>
    </source>
</evidence>
<dbReference type="OrthoDB" id="4825641at2"/>
<keyword evidence="1" id="KW-1133">Transmembrane helix</keyword>